<dbReference type="AlphaFoldDB" id="A0A2P1PYJ5"/>
<protein>
    <submittedName>
        <fullName evidence="2">Uncharacterized protein</fullName>
    </submittedName>
</protein>
<gene>
    <name evidence="2" type="ORF">C7S18_23175</name>
</gene>
<evidence type="ECO:0000256" key="1">
    <source>
        <dbReference type="SAM" id="MobiDB-lite"/>
    </source>
</evidence>
<proteinExistence type="predicted"/>
<evidence type="ECO:0000313" key="2">
    <source>
        <dbReference type="EMBL" id="AVP99900.1"/>
    </source>
</evidence>
<reference evidence="2 3" key="2">
    <citation type="submission" date="2018-03" db="EMBL/GenBank/DDBJ databases">
        <authorList>
            <person name="Keele B.F."/>
        </authorList>
    </citation>
    <scope>NUCLEOTIDE SEQUENCE [LARGE SCALE GENOMIC DNA]</scope>
    <source>
        <strain evidence="2 3">D13</strain>
    </source>
</reference>
<name>A0A2P1PYJ5_9GAMM</name>
<sequence length="66" mass="7150">MVADSVANREAGRLLCFWLPLRSGLRALPWLVLTIGNILGRAFGVHTRESSGSPRCKTAAAPTCRK</sequence>
<dbReference type="KEGG" id="xba:C7S18_23175"/>
<accession>A0A2P1PYJ5</accession>
<evidence type="ECO:0000313" key="3">
    <source>
        <dbReference type="Proteomes" id="UP000241074"/>
    </source>
</evidence>
<reference evidence="2 3" key="1">
    <citation type="submission" date="2018-03" db="EMBL/GenBank/DDBJ databases">
        <title>Ahniella affigens gen. nov., sp. nov., a gammaproteobacterium isolated from sandy soil near a stream.</title>
        <authorList>
            <person name="Ko Y."/>
            <person name="Kim J.-H."/>
        </authorList>
    </citation>
    <scope>NUCLEOTIDE SEQUENCE [LARGE SCALE GENOMIC DNA]</scope>
    <source>
        <strain evidence="2 3">D13</strain>
    </source>
</reference>
<feature type="region of interest" description="Disordered" evidence="1">
    <location>
        <begin position="47"/>
        <end position="66"/>
    </location>
</feature>
<dbReference type="EMBL" id="CP027860">
    <property type="protein sequence ID" value="AVP99900.1"/>
    <property type="molecule type" value="Genomic_DNA"/>
</dbReference>
<keyword evidence="3" id="KW-1185">Reference proteome</keyword>
<dbReference type="Proteomes" id="UP000241074">
    <property type="component" value="Chromosome"/>
</dbReference>
<organism evidence="2 3">
    <name type="scientific">Ahniella affigens</name>
    <dbReference type="NCBI Taxonomy" id="2021234"/>
    <lineage>
        <taxon>Bacteria</taxon>
        <taxon>Pseudomonadati</taxon>
        <taxon>Pseudomonadota</taxon>
        <taxon>Gammaproteobacteria</taxon>
        <taxon>Lysobacterales</taxon>
        <taxon>Rhodanobacteraceae</taxon>
        <taxon>Ahniella</taxon>
    </lineage>
</organism>